<dbReference type="Proteomes" id="UP000194236">
    <property type="component" value="Unassembled WGS sequence"/>
</dbReference>
<comment type="caution">
    <text evidence="1">The sequence shown here is derived from an EMBL/GenBank/DDBJ whole genome shotgun (WGS) entry which is preliminary data.</text>
</comment>
<keyword evidence="2" id="KW-1185">Reference proteome</keyword>
<accession>A0A1Y3BHG0</accession>
<name>A0A1Y3BHG0_EURMA</name>
<proteinExistence type="predicted"/>
<sequence>MNDWVILIKEPLLYILSSKIESFEVVRKKNLKNIHQKFKPPPRTIPYTQRHRHTHPDIVYSVNQTKQK</sequence>
<reference evidence="1 2" key="1">
    <citation type="submission" date="2017-03" db="EMBL/GenBank/DDBJ databases">
        <title>Genome Survey of Euroglyphus maynei.</title>
        <authorList>
            <person name="Arlian L.G."/>
            <person name="Morgan M.S."/>
            <person name="Rider S.D."/>
        </authorList>
    </citation>
    <scope>NUCLEOTIDE SEQUENCE [LARGE SCALE GENOMIC DNA]</scope>
    <source>
        <strain evidence="1">Arlian Lab</strain>
        <tissue evidence="1">Whole body</tissue>
    </source>
</reference>
<dbReference type="AlphaFoldDB" id="A0A1Y3BHG0"/>
<gene>
    <name evidence="1" type="ORF">BLA29_000428</name>
</gene>
<organism evidence="1 2">
    <name type="scientific">Euroglyphus maynei</name>
    <name type="common">Mayne's house dust mite</name>
    <dbReference type="NCBI Taxonomy" id="6958"/>
    <lineage>
        <taxon>Eukaryota</taxon>
        <taxon>Metazoa</taxon>
        <taxon>Ecdysozoa</taxon>
        <taxon>Arthropoda</taxon>
        <taxon>Chelicerata</taxon>
        <taxon>Arachnida</taxon>
        <taxon>Acari</taxon>
        <taxon>Acariformes</taxon>
        <taxon>Sarcoptiformes</taxon>
        <taxon>Astigmata</taxon>
        <taxon>Psoroptidia</taxon>
        <taxon>Analgoidea</taxon>
        <taxon>Pyroglyphidae</taxon>
        <taxon>Pyroglyphinae</taxon>
        <taxon>Euroglyphus</taxon>
    </lineage>
</organism>
<evidence type="ECO:0000313" key="2">
    <source>
        <dbReference type="Proteomes" id="UP000194236"/>
    </source>
</evidence>
<protein>
    <submittedName>
        <fullName evidence="1">Uncharacterized protein</fullName>
    </submittedName>
</protein>
<evidence type="ECO:0000313" key="1">
    <source>
        <dbReference type="EMBL" id="OTF78615.1"/>
    </source>
</evidence>
<dbReference type="EMBL" id="MUJZ01027120">
    <property type="protein sequence ID" value="OTF78615.1"/>
    <property type="molecule type" value="Genomic_DNA"/>
</dbReference>